<reference evidence="4" key="1">
    <citation type="submission" date="2018-08" db="EMBL/GenBank/DDBJ databases">
        <title>Murine metabolic-syndrome-specific gut microbial biobank.</title>
        <authorList>
            <person name="Liu C."/>
        </authorList>
    </citation>
    <scope>NUCLEOTIDE SEQUENCE [LARGE SCALE GENOMIC DNA]</scope>
    <source>
        <strain evidence="4">Z82</strain>
    </source>
</reference>
<protein>
    <submittedName>
        <fullName evidence="4">GNAT family N-acetyltransferase</fullName>
    </submittedName>
</protein>
<dbReference type="InterPro" id="IPR050832">
    <property type="entry name" value="Bact_Acetyltransf"/>
</dbReference>
<dbReference type="AlphaFoldDB" id="A0A7C9JRN8"/>
<proteinExistence type="predicted"/>
<dbReference type="PANTHER" id="PTHR43877">
    <property type="entry name" value="AMINOALKYLPHOSPHONATE N-ACETYLTRANSFERASE-RELATED-RELATED"/>
    <property type="match status" value="1"/>
</dbReference>
<sequence length="181" mass="19488">MAAVEVRRAEPSDLERVMEVLGDGRAALGELGIDQWQQGYPSEDVVLRDIAGGNCWVAVPDDEGAVMATACITLDGEPIYDVIDGAWQTDSTSADPSYATVHRVAVSSQGARRGLARLLFGHAEKLALDAGYRSVRVDTHAGNVRMRTLLPSLGYSQCGVVMLADPKEPTRERTAYEKVVA</sequence>
<comment type="caution">
    <text evidence="4">The sequence shown here is derived from an EMBL/GenBank/DDBJ whole genome shotgun (WGS) entry which is preliminary data.</text>
</comment>
<evidence type="ECO:0000313" key="4">
    <source>
        <dbReference type="EMBL" id="NBI35375.1"/>
    </source>
</evidence>
<dbReference type="Pfam" id="PF00583">
    <property type="entry name" value="Acetyltransf_1"/>
    <property type="match status" value="1"/>
</dbReference>
<dbReference type="InterPro" id="IPR016181">
    <property type="entry name" value="Acyl_CoA_acyltransferase"/>
</dbReference>
<accession>A0A7C9JRN8</accession>
<dbReference type="InterPro" id="IPR000182">
    <property type="entry name" value="GNAT_dom"/>
</dbReference>
<dbReference type="SUPFAM" id="SSF55729">
    <property type="entry name" value="Acyl-CoA N-acyltransferases (Nat)"/>
    <property type="match status" value="1"/>
</dbReference>
<dbReference type="GO" id="GO:0016747">
    <property type="term" value="F:acyltransferase activity, transferring groups other than amino-acyl groups"/>
    <property type="evidence" value="ECO:0007669"/>
    <property type="project" value="InterPro"/>
</dbReference>
<keyword evidence="2" id="KW-0012">Acyltransferase</keyword>
<evidence type="ECO:0000259" key="3">
    <source>
        <dbReference type="PROSITE" id="PS51186"/>
    </source>
</evidence>
<keyword evidence="1 4" id="KW-0808">Transferase</keyword>
<name>A0A7C9JRN8_9BACT</name>
<dbReference type="EMBL" id="QWKH01000110">
    <property type="protein sequence ID" value="NBI35375.1"/>
    <property type="molecule type" value="Genomic_DNA"/>
</dbReference>
<dbReference type="Gene3D" id="3.40.630.30">
    <property type="match status" value="1"/>
</dbReference>
<feature type="domain" description="N-acetyltransferase" evidence="3">
    <location>
        <begin position="4"/>
        <end position="181"/>
    </location>
</feature>
<organism evidence="4">
    <name type="scientific">Muribaculaceae bacterium Z82</name>
    <dbReference type="NCBI Taxonomy" id="2304548"/>
    <lineage>
        <taxon>Bacteria</taxon>
        <taxon>Pseudomonadati</taxon>
        <taxon>Bacteroidota</taxon>
        <taxon>Bacteroidia</taxon>
        <taxon>Bacteroidales</taxon>
        <taxon>Muribaculaceae</taxon>
    </lineage>
</organism>
<evidence type="ECO:0000256" key="2">
    <source>
        <dbReference type="ARBA" id="ARBA00023315"/>
    </source>
</evidence>
<gene>
    <name evidence="4" type="ORF">D1639_10140</name>
</gene>
<dbReference type="CDD" id="cd04301">
    <property type="entry name" value="NAT_SF"/>
    <property type="match status" value="1"/>
</dbReference>
<evidence type="ECO:0000256" key="1">
    <source>
        <dbReference type="ARBA" id="ARBA00022679"/>
    </source>
</evidence>
<dbReference type="PANTHER" id="PTHR43877:SF2">
    <property type="entry name" value="AMINOALKYLPHOSPHONATE N-ACETYLTRANSFERASE-RELATED"/>
    <property type="match status" value="1"/>
</dbReference>
<dbReference type="PROSITE" id="PS51186">
    <property type="entry name" value="GNAT"/>
    <property type="match status" value="1"/>
</dbReference>